<keyword evidence="3" id="KW-1185">Reference proteome</keyword>
<protein>
    <submittedName>
        <fullName evidence="2">Uncharacterized protein</fullName>
    </submittedName>
</protein>
<proteinExistence type="predicted"/>
<comment type="caution">
    <text evidence="2">The sequence shown here is derived from an EMBL/GenBank/DDBJ whole genome shotgun (WGS) entry which is preliminary data.</text>
</comment>
<reference evidence="3" key="1">
    <citation type="submission" date="2017-03" db="EMBL/GenBank/DDBJ databases">
        <title>Genomes of endolithic fungi from Antarctica.</title>
        <authorList>
            <person name="Coleine C."/>
            <person name="Masonjones S."/>
            <person name="Stajich J.E."/>
        </authorList>
    </citation>
    <scope>NUCLEOTIDE SEQUENCE [LARGE SCALE GENOMIC DNA]</scope>
    <source>
        <strain evidence="3">CCFEE 5527</strain>
    </source>
</reference>
<accession>A0A1V8SJ84</accession>
<name>A0A1V8SJ84_9PEZI</name>
<feature type="region of interest" description="Disordered" evidence="1">
    <location>
        <begin position="43"/>
        <end position="193"/>
    </location>
</feature>
<dbReference type="InParanoid" id="A0A1V8SJ84"/>
<evidence type="ECO:0000256" key="1">
    <source>
        <dbReference type="SAM" id="MobiDB-lite"/>
    </source>
</evidence>
<dbReference type="EMBL" id="NAJO01000043">
    <property type="protein sequence ID" value="OQN98941.1"/>
    <property type="molecule type" value="Genomic_DNA"/>
</dbReference>
<evidence type="ECO:0000313" key="2">
    <source>
        <dbReference type="EMBL" id="OQN98941.1"/>
    </source>
</evidence>
<dbReference type="Proteomes" id="UP000192596">
    <property type="component" value="Unassembled WGS sequence"/>
</dbReference>
<dbReference type="AlphaFoldDB" id="A0A1V8SJ84"/>
<evidence type="ECO:0000313" key="3">
    <source>
        <dbReference type="Proteomes" id="UP000192596"/>
    </source>
</evidence>
<feature type="compositionally biased region" description="Basic residues" evidence="1">
    <location>
        <begin position="97"/>
        <end position="108"/>
    </location>
</feature>
<sequence length="193" mass="19982">MLIVKARTNVWGGDRIEAGGKDGENGPAVEVVIQGEDGYKYGGMWKNKHAGVSAKVPKRLKGKLTGKESVESSESVTQSTDGEGSQGDLGSAAGSKKAAKRSKGRMARKGTDVRDDTDGSNGSDGSEGSEGSDGSDGSDASHGDEGSEHGTGVVDDRPLEADTTLDSRATNDMVTTKGIMRKRSQSEANTKAF</sequence>
<feature type="compositionally biased region" description="Polar residues" evidence="1">
    <location>
        <begin position="164"/>
        <end position="174"/>
    </location>
</feature>
<gene>
    <name evidence="2" type="ORF">B0A48_15287</name>
</gene>
<organism evidence="2 3">
    <name type="scientific">Cryoendolithus antarcticus</name>
    <dbReference type="NCBI Taxonomy" id="1507870"/>
    <lineage>
        <taxon>Eukaryota</taxon>
        <taxon>Fungi</taxon>
        <taxon>Dikarya</taxon>
        <taxon>Ascomycota</taxon>
        <taxon>Pezizomycotina</taxon>
        <taxon>Dothideomycetes</taxon>
        <taxon>Dothideomycetidae</taxon>
        <taxon>Cladosporiales</taxon>
        <taxon>Cladosporiaceae</taxon>
        <taxon>Cryoendolithus</taxon>
    </lineage>
</organism>
<feature type="compositionally biased region" description="Basic and acidic residues" evidence="1">
    <location>
        <begin position="139"/>
        <end position="160"/>
    </location>
</feature>